<dbReference type="Proteomes" id="UP001206925">
    <property type="component" value="Unassembled WGS sequence"/>
</dbReference>
<evidence type="ECO:0000313" key="7">
    <source>
        <dbReference type="EMBL" id="KAI7729480.1"/>
    </source>
</evidence>
<sequence>MKRCELCKSTARIYCESDRASLCWTCDTKVHSANFLVAKHARSLLCRVCQSPTHWSASGDRLCRSTASVCENCTVDRVSGCLEEGVGGNVCGEVIVLKSSVDENRNRVVTRLSGPIPPASSSSSSEEFLVGDRSGFGKRKRRNVEGMTHEDDIYSSSVNINHHSQSSMMSSSLGTVGDMMSGEYVHAPIHQRGKSRRTLEFDLNL</sequence>
<keyword evidence="1" id="KW-0479">Metal-binding</keyword>
<protein>
    <recommendedName>
        <fullName evidence="6">B box-type domain-containing protein</fullName>
    </recommendedName>
</protein>
<organism evidence="7 8">
    <name type="scientific">Ambrosia artemisiifolia</name>
    <name type="common">Common ragweed</name>
    <dbReference type="NCBI Taxonomy" id="4212"/>
    <lineage>
        <taxon>Eukaryota</taxon>
        <taxon>Viridiplantae</taxon>
        <taxon>Streptophyta</taxon>
        <taxon>Embryophyta</taxon>
        <taxon>Tracheophyta</taxon>
        <taxon>Spermatophyta</taxon>
        <taxon>Magnoliopsida</taxon>
        <taxon>eudicotyledons</taxon>
        <taxon>Gunneridae</taxon>
        <taxon>Pentapetalae</taxon>
        <taxon>asterids</taxon>
        <taxon>campanulids</taxon>
        <taxon>Asterales</taxon>
        <taxon>Asteraceae</taxon>
        <taxon>Asteroideae</taxon>
        <taxon>Heliantheae alliance</taxon>
        <taxon>Heliantheae</taxon>
        <taxon>Ambrosia</taxon>
    </lineage>
</organism>
<keyword evidence="3" id="KW-0862">Zinc</keyword>
<dbReference type="AlphaFoldDB" id="A0AAD5BU23"/>
<dbReference type="SMART" id="SM00336">
    <property type="entry name" value="BBOX"/>
    <property type="match status" value="1"/>
</dbReference>
<name>A0AAD5BU23_AMBAR</name>
<keyword evidence="2 4" id="KW-0863">Zinc-finger</keyword>
<dbReference type="PANTHER" id="PTHR31717:SF76">
    <property type="entry name" value="B-BOX-TYPE ZINC FINGER-RELATED"/>
    <property type="match status" value="1"/>
</dbReference>
<dbReference type="CDD" id="cd19821">
    <property type="entry name" value="Bbox1_BBX-like"/>
    <property type="match status" value="1"/>
</dbReference>
<feature type="domain" description="B box-type" evidence="6">
    <location>
        <begin position="1"/>
        <end position="45"/>
    </location>
</feature>
<dbReference type="PANTHER" id="PTHR31717">
    <property type="entry name" value="ZINC FINGER PROTEIN CONSTANS-LIKE 10"/>
    <property type="match status" value="1"/>
</dbReference>
<accession>A0AAD5BU23</accession>
<proteinExistence type="predicted"/>
<evidence type="ECO:0000256" key="1">
    <source>
        <dbReference type="ARBA" id="ARBA00022723"/>
    </source>
</evidence>
<dbReference type="EMBL" id="JAMZMK010010993">
    <property type="protein sequence ID" value="KAI7729480.1"/>
    <property type="molecule type" value="Genomic_DNA"/>
</dbReference>
<evidence type="ECO:0000259" key="6">
    <source>
        <dbReference type="PROSITE" id="PS50119"/>
    </source>
</evidence>
<evidence type="ECO:0000313" key="8">
    <source>
        <dbReference type="Proteomes" id="UP001206925"/>
    </source>
</evidence>
<dbReference type="PROSITE" id="PS50119">
    <property type="entry name" value="ZF_BBOX"/>
    <property type="match status" value="1"/>
</dbReference>
<dbReference type="GO" id="GO:0008270">
    <property type="term" value="F:zinc ion binding"/>
    <property type="evidence" value="ECO:0007669"/>
    <property type="project" value="UniProtKB-KW"/>
</dbReference>
<reference evidence="7" key="1">
    <citation type="submission" date="2022-06" db="EMBL/GenBank/DDBJ databases">
        <title>Uncovering the hologenomic basis of an extraordinary plant invasion.</title>
        <authorList>
            <person name="Bieker V.C."/>
            <person name="Martin M.D."/>
            <person name="Gilbert T."/>
            <person name="Hodgins K."/>
            <person name="Battlay P."/>
            <person name="Petersen B."/>
            <person name="Wilson J."/>
        </authorList>
    </citation>
    <scope>NUCLEOTIDE SEQUENCE</scope>
    <source>
        <strain evidence="7">AA19_3_7</strain>
        <tissue evidence="7">Leaf</tissue>
    </source>
</reference>
<evidence type="ECO:0000256" key="4">
    <source>
        <dbReference type="PROSITE-ProRule" id="PRU00024"/>
    </source>
</evidence>
<comment type="caution">
    <text evidence="7">The sequence shown here is derived from an EMBL/GenBank/DDBJ whole genome shotgun (WGS) entry which is preliminary data.</text>
</comment>
<dbReference type="InterPro" id="IPR000315">
    <property type="entry name" value="Znf_B-box"/>
</dbReference>
<evidence type="ECO:0000256" key="3">
    <source>
        <dbReference type="ARBA" id="ARBA00022833"/>
    </source>
</evidence>
<evidence type="ECO:0000256" key="5">
    <source>
        <dbReference type="SAM" id="MobiDB-lite"/>
    </source>
</evidence>
<feature type="region of interest" description="Disordered" evidence="5">
    <location>
        <begin position="112"/>
        <end position="132"/>
    </location>
</feature>
<evidence type="ECO:0000256" key="2">
    <source>
        <dbReference type="ARBA" id="ARBA00022771"/>
    </source>
</evidence>
<dbReference type="Pfam" id="PF00643">
    <property type="entry name" value="zf-B_box"/>
    <property type="match status" value="1"/>
</dbReference>
<dbReference type="InterPro" id="IPR049808">
    <property type="entry name" value="CONSTANS-like_Bbox1"/>
</dbReference>
<gene>
    <name evidence="7" type="ORF">M8C21_026385</name>
</gene>
<keyword evidence="8" id="KW-1185">Reference proteome</keyword>